<feature type="signal peptide" evidence="1">
    <location>
        <begin position="1"/>
        <end position="19"/>
    </location>
</feature>
<name>A0A968GF00_9SPIO</name>
<sequence length="117" mass="13327">MMKKILLIAMLCGSSVVWGQVAPKYDHNNPVELIIILTEATNEIIRRYEALTPEALALFSEHQQAILSYLYELAIEIKSDLARMSHADRLLTLGMLYGVMHSSVLENAEEAYLFWQD</sequence>
<dbReference type="Proteomes" id="UP000778951">
    <property type="component" value="Unassembled WGS sequence"/>
</dbReference>
<comment type="caution">
    <text evidence="2">The sequence shown here is derived from an EMBL/GenBank/DDBJ whole genome shotgun (WGS) entry which is preliminary data.</text>
</comment>
<reference evidence="2" key="1">
    <citation type="submission" date="2020-03" db="EMBL/GenBank/DDBJ databases">
        <title>Spirochaetal bacteria isolated from arthropods constitute a novel genus Entomospira genus novum within the order Spirochaetales.</title>
        <authorList>
            <person name="Grana-Miraglia L."/>
            <person name="Sikutova S."/>
            <person name="Fingerle V."/>
            <person name="Sing A."/>
            <person name="Castillo-Ramirez S."/>
            <person name="Margos G."/>
            <person name="Rudolf I."/>
        </authorList>
    </citation>
    <scope>NUCLEOTIDE SEQUENCE</scope>
    <source>
        <strain evidence="2">BR149</strain>
    </source>
</reference>
<dbReference type="EMBL" id="JAATLM010000001">
    <property type="protein sequence ID" value="NIZ69324.1"/>
    <property type="molecule type" value="Genomic_DNA"/>
</dbReference>
<dbReference type="RefSeq" id="WP_167695418.1">
    <property type="nucleotide sequence ID" value="NZ_CP118181.1"/>
</dbReference>
<evidence type="ECO:0000313" key="3">
    <source>
        <dbReference type="Proteomes" id="UP000778951"/>
    </source>
</evidence>
<dbReference type="AlphaFoldDB" id="A0A968GF00"/>
<organism evidence="2 3">
    <name type="scientific">Entomospira culicis</name>
    <dbReference type="NCBI Taxonomy" id="2719989"/>
    <lineage>
        <taxon>Bacteria</taxon>
        <taxon>Pseudomonadati</taxon>
        <taxon>Spirochaetota</taxon>
        <taxon>Spirochaetia</taxon>
        <taxon>Spirochaetales</taxon>
        <taxon>Spirochaetaceae</taxon>
        <taxon>Entomospira</taxon>
    </lineage>
</organism>
<keyword evidence="3" id="KW-1185">Reference proteome</keyword>
<protein>
    <submittedName>
        <fullName evidence="2">Uncharacterized protein</fullName>
    </submittedName>
</protein>
<proteinExistence type="predicted"/>
<gene>
    <name evidence="2" type="ORF">HCT48_03730</name>
</gene>
<accession>A0A968GF00</accession>
<feature type="chain" id="PRO_5038066065" evidence="1">
    <location>
        <begin position="20"/>
        <end position="117"/>
    </location>
</feature>
<evidence type="ECO:0000256" key="1">
    <source>
        <dbReference type="SAM" id="SignalP"/>
    </source>
</evidence>
<keyword evidence="1" id="KW-0732">Signal</keyword>
<evidence type="ECO:0000313" key="2">
    <source>
        <dbReference type="EMBL" id="NIZ69324.1"/>
    </source>
</evidence>